<dbReference type="RefSeq" id="XP_017777108.1">
    <property type="nucleotide sequence ID" value="XM_017921619.1"/>
</dbReference>
<keyword evidence="7" id="KW-1133">Transmembrane helix</keyword>
<dbReference type="CDD" id="cd08308">
    <property type="entry name" value="Death_Tube"/>
    <property type="match status" value="1"/>
</dbReference>
<gene>
    <name evidence="12" type="primary">LOC108563060</name>
</gene>
<dbReference type="PROSITE" id="PS00107">
    <property type="entry name" value="PROTEIN_KINASE_ATP"/>
    <property type="match status" value="1"/>
</dbReference>
<dbReference type="SUPFAM" id="SSF56112">
    <property type="entry name" value="Protein kinase-like (PK-like)"/>
    <property type="match status" value="1"/>
</dbReference>
<keyword evidence="4" id="KW-0812">Transmembrane</keyword>
<evidence type="ECO:0000313" key="11">
    <source>
        <dbReference type="Proteomes" id="UP000695000"/>
    </source>
</evidence>
<evidence type="ECO:0000256" key="3">
    <source>
        <dbReference type="ARBA" id="ARBA00022679"/>
    </source>
</evidence>
<dbReference type="SUPFAM" id="SSF47986">
    <property type="entry name" value="DEATH domain"/>
    <property type="match status" value="1"/>
</dbReference>
<dbReference type="Gene3D" id="1.10.510.10">
    <property type="entry name" value="Transferase(Phosphotransferase) domain 1"/>
    <property type="match status" value="1"/>
</dbReference>
<feature type="binding site" evidence="9">
    <location>
        <position position="415"/>
    </location>
    <ligand>
        <name>ATP</name>
        <dbReference type="ChEBI" id="CHEBI:30616"/>
    </ligand>
</feature>
<dbReference type="InterPro" id="IPR047117">
    <property type="entry name" value="PERK1-13-like"/>
</dbReference>
<dbReference type="InterPro" id="IPR000719">
    <property type="entry name" value="Prot_kinase_dom"/>
</dbReference>
<proteinExistence type="predicted"/>
<evidence type="ECO:0000256" key="6">
    <source>
        <dbReference type="ARBA" id="ARBA00022840"/>
    </source>
</evidence>
<evidence type="ECO:0000259" key="10">
    <source>
        <dbReference type="PROSITE" id="PS50011"/>
    </source>
</evidence>
<reference evidence="12" key="1">
    <citation type="submission" date="2025-08" db="UniProtKB">
        <authorList>
            <consortium name="RefSeq"/>
        </authorList>
    </citation>
    <scope>IDENTIFICATION</scope>
    <source>
        <tissue evidence="12">Whole Larva</tissue>
    </source>
</reference>
<dbReference type="Pfam" id="PF00069">
    <property type="entry name" value="Pkinase"/>
    <property type="match status" value="1"/>
</dbReference>
<keyword evidence="6 9" id="KW-0067">ATP-binding</keyword>
<keyword evidence="8" id="KW-0472">Membrane</keyword>
<sequence length="666" mass="73786">MMESSLEIRKLPPSALGELVKILEYNESWKRLMAIVPKHLEKNNYDCLIDRFNPKYNSEHFRLIENASISLHRACTEILLDEWGTSDRVLPALGHLLNLLKKAELYRAADFVAVNLMGLETPERPKEGPAALISTTLPPESQEIESILDNINVNSSDIENLNSEVNSNSDNNNMVVPTITITQNSSGSANIPVVVNNREREVSDMMKFSSSEIISNGDSSFQVPLVINNTESVVSNTIPVDDNNLPDLSVLNAGDDFELPALTALNLNSDVASSNLPDFTGLISKPEISLQNSVPIIPHISQLLVEDNNIPSSLSNSDEIPLLNILMHSTVTEAQSSKPTCSSPLPNLSLNTLLPHFTYAELEAATQNFNETPHENSCDMEKTLDESNGRFLGCGAFGSVFLALGLLGKPIAVKKLYLDEVEEVNVDDTITKQFRNEVEVLSKYKHDNLLSICGYSCDGPTYCLMYDYISGGALNYRLEKNSEHLEWKDRLAIASGTADAVSYLHTAFNTPLIHRDIKTANILLDCANKPKLGDFGIIKLLANQNTTIATTTIGTTVYMAPEAHRSGDVSVKTDSFSFGVVILELLTSLPPLDDARDSRDLISHVDEMCEDESILPLLDLQAGSWMENEMHIGEKLYRIATCCLDEKRRRPNMVEVTYMIKNIYDY</sequence>
<dbReference type="InterPro" id="IPR011009">
    <property type="entry name" value="Kinase-like_dom_sf"/>
</dbReference>
<evidence type="ECO:0000256" key="2">
    <source>
        <dbReference type="ARBA" id="ARBA00004308"/>
    </source>
</evidence>
<evidence type="ECO:0000313" key="12">
    <source>
        <dbReference type="RefSeq" id="XP_017777108.1"/>
    </source>
</evidence>
<protein>
    <submittedName>
        <fullName evidence="12">Probable receptor-like protein kinase At5g18500</fullName>
    </submittedName>
</protein>
<dbReference type="SMART" id="SM00220">
    <property type="entry name" value="S_TKc"/>
    <property type="match status" value="1"/>
</dbReference>
<name>A0ABM1MRA8_NICVS</name>
<dbReference type="PROSITE" id="PS00108">
    <property type="entry name" value="PROTEIN_KINASE_ST"/>
    <property type="match status" value="1"/>
</dbReference>
<feature type="domain" description="Protein kinase" evidence="10">
    <location>
        <begin position="386"/>
        <end position="666"/>
    </location>
</feature>
<dbReference type="Pfam" id="PF14786">
    <property type="entry name" value="Death_2"/>
    <property type="match status" value="1"/>
</dbReference>
<dbReference type="InterPro" id="IPR008271">
    <property type="entry name" value="Ser/Thr_kinase_AS"/>
</dbReference>
<comment type="subcellular location">
    <subcellularLocation>
        <location evidence="1">Cell envelope</location>
    </subcellularLocation>
    <subcellularLocation>
        <location evidence="2">Endomembrane system</location>
    </subcellularLocation>
</comment>
<keyword evidence="5 9" id="KW-0547">Nucleotide-binding</keyword>
<organism evidence="11 12">
    <name type="scientific">Nicrophorus vespilloides</name>
    <name type="common">Boreal carrion beetle</name>
    <dbReference type="NCBI Taxonomy" id="110193"/>
    <lineage>
        <taxon>Eukaryota</taxon>
        <taxon>Metazoa</taxon>
        <taxon>Ecdysozoa</taxon>
        <taxon>Arthropoda</taxon>
        <taxon>Hexapoda</taxon>
        <taxon>Insecta</taxon>
        <taxon>Pterygota</taxon>
        <taxon>Neoptera</taxon>
        <taxon>Endopterygota</taxon>
        <taxon>Coleoptera</taxon>
        <taxon>Polyphaga</taxon>
        <taxon>Staphyliniformia</taxon>
        <taxon>Silphidae</taxon>
        <taxon>Nicrophorinae</taxon>
        <taxon>Nicrophorus</taxon>
    </lineage>
</organism>
<dbReference type="GeneID" id="108563060"/>
<dbReference type="Gene3D" id="1.10.533.10">
    <property type="entry name" value="Death Domain, Fas"/>
    <property type="match status" value="1"/>
</dbReference>
<dbReference type="InterPro" id="IPR011029">
    <property type="entry name" value="DEATH-like_dom_sf"/>
</dbReference>
<evidence type="ECO:0000256" key="1">
    <source>
        <dbReference type="ARBA" id="ARBA00004196"/>
    </source>
</evidence>
<evidence type="ECO:0000256" key="7">
    <source>
        <dbReference type="ARBA" id="ARBA00022989"/>
    </source>
</evidence>
<evidence type="ECO:0000256" key="8">
    <source>
        <dbReference type="ARBA" id="ARBA00023136"/>
    </source>
</evidence>
<keyword evidence="3" id="KW-0808">Transferase</keyword>
<evidence type="ECO:0000256" key="4">
    <source>
        <dbReference type="ARBA" id="ARBA00022692"/>
    </source>
</evidence>
<dbReference type="Gene3D" id="3.30.200.20">
    <property type="entry name" value="Phosphorylase Kinase, domain 1"/>
    <property type="match status" value="1"/>
</dbReference>
<evidence type="ECO:0000256" key="9">
    <source>
        <dbReference type="PROSITE-ProRule" id="PRU10141"/>
    </source>
</evidence>
<dbReference type="PROSITE" id="PS50011">
    <property type="entry name" value="PROTEIN_KINASE_DOM"/>
    <property type="match status" value="1"/>
</dbReference>
<evidence type="ECO:0000256" key="5">
    <source>
        <dbReference type="ARBA" id="ARBA00022741"/>
    </source>
</evidence>
<accession>A0ABM1MRA8</accession>
<dbReference type="PANTHER" id="PTHR47982">
    <property type="entry name" value="PROLINE-RICH RECEPTOR-LIKE PROTEIN KINASE PERK4"/>
    <property type="match status" value="1"/>
</dbReference>
<dbReference type="InterPro" id="IPR029397">
    <property type="entry name" value="Tube_Death"/>
</dbReference>
<dbReference type="Proteomes" id="UP000695000">
    <property type="component" value="Unplaced"/>
</dbReference>
<keyword evidence="11" id="KW-1185">Reference proteome</keyword>
<dbReference type="InterPro" id="IPR017441">
    <property type="entry name" value="Protein_kinase_ATP_BS"/>
</dbReference>